<dbReference type="KEGG" id="mgin:FRZ54_12825"/>
<keyword evidence="3" id="KW-1185">Reference proteome</keyword>
<gene>
    <name evidence="2" type="ORF">FRZ54_12825</name>
</gene>
<feature type="chain" id="PRO_5023012152" evidence="1">
    <location>
        <begin position="21"/>
        <end position="66"/>
    </location>
</feature>
<dbReference type="EMBL" id="CP042436">
    <property type="protein sequence ID" value="QEC63422.1"/>
    <property type="molecule type" value="Genomic_DNA"/>
</dbReference>
<organism evidence="2 3">
    <name type="scientific">Mucilaginibacter ginsenosidivorans</name>
    <dbReference type="NCBI Taxonomy" id="398053"/>
    <lineage>
        <taxon>Bacteria</taxon>
        <taxon>Pseudomonadati</taxon>
        <taxon>Bacteroidota</taxon>
        <taxon>Sphingobacteriia</taxon>
        <taxon>Sphingobacteriales</taxon>
        <taxon>Sphingobacteriaceae</taxon>
        <taxon>Mucilaginibacter</taxon>
    </lineage>
</organism>
<dbReference type="Proteomes" id="UP000321479">
    <property type="component" value="Chromosome"/>
</dbReference>
<evidence type="ECO:0000313" key="3">
    <source>
        <dbReference type="Proteomes" id="UP000321479"/>
    </source>
</evidence>
<dbReference type="RefSeq" id="WP_147031998.1">
    <property type="nucleotide sequence ID" value="NZ_CP042436.1"/>
</dbReference>
<name>A0A5B8UWW2_9SPHI</name>
<reference evidence="2 3" key="1">
    <citation type="journal article" date="2017" name="Curr. Microbiol.">
        <title>Mucilaginibacter ginsenosidivorans sp. nov., Isolated from Soil of Ginseng Field.</title>
        <authorList>
            <person name="Kim M.M."/>
            <person name="Siddiqi M.Z."/>
            <person name="Im W.T."/>
        </authorList>
    </citation>
    <scope>NUCLEOTIDE SEQUENCE [LARGE SCALE GENOMIC DNA]</scope>
    <source>
        <strain evidence="2 3">Gsoil 3017</strain>
    </source>
</reference>
<proteinExistence type="predicted"/>
<dbReference type="AlphaFoldDB" id="A0A5B8UWW2"/>
<evidence type="ECO:0000256" key="1">
    <source>
        <dbReference type="SAM" id="SignalP"/>
    </source>
</evidence>
<keyword evidence="1" id="KW-0732">Signal</keyword>
<sequence length="66" mass="6893">MKKISLGVVAMLLAGATVFANGPVVKPDTKVVKKECTGQCAKNIKTGTCKDKATCSDMNSCKGRCN</sequence>
<feature type="signal peptide" evidence="1">
    <location>
        <begin position="1"/>
        <end position="20"/>
    </location>
</feature>
<accession>A0A5B8UWW2</accession>
<evidence type="ECO:0000313" key="2">
    <source>
        <dbReference type="EMBL" id="QEC63422.1"/>
    </source>
</evidence>
<protein>
    <submittedName>
        <fullName evidence="2">Uncharacterized protein</fullName>
    </submittedName>
</protein>